<evidence type="ECO:0000256" key="8">
    <source>
        <dbReference type="ARBA" id="ARBA00023326"/>
    </source>
</evidence>
<evidence type="ECO:0000256" key="10">
    <source>
        <dbReference type="SAM" id="SignalP"/>
    </source>
</evidence>
<keyword evidence="7" id="KW-0961">Cell wall biogenesis/degradation</keyword>
<dbReference type="InterPro" id="IPR040720">
    <property type="entry name" value="GH81_C"/>
</dbReference>
<evidence type="ECO:0000313" key="14">
    <source>
        <dbReference type="Proteomes" id="UP001374579"/>
    </source>
</evidence>
<keyword evidence="4" id="KW-0378">Hydrolase</keyword>
<feature type="region of interest" description="Disordered" evidence="9">
    <location>
        <begin position="462"/>
        <end position="491"/>
    </location>
</feature>
<evidence type="ECO:0000259" key="11">
    <source>
        <dbReference type="Pfam" id="PF03639"/>
    </source>
</evidence>
<comment type="caution">
    <text evidence="13">The sequence shown here is derived from an EMBL/GenBank/DDBJ whole genome shotgun (WGS) entry which is preliminary data.</text>
</comment>
<feature type="compositionally biased region" description="Gly residues" evidence="9">
    <location>
        <begin position="465"/>
        <end position="477"/>
    </location>
</feature>
<evidence type="ECO:0000256" key="9">
    <source>
        <dbReference type="SAM" id="MobiDB-lite"/>
    </source>
</evidence>
<dbReference type="Pfam" id="PF17652">
    <property type="entry name" value="Glyco_hydro81C"/>
    <property type="match status" value="1"/>
</dbReference>
<feature type="chain" id="PRO_5042947999" description="glucan endo-1,3-beta-D-glucosidase" evidence="10">
    <location>
        <begin position="29"/>
        <end position="1056"/>
    </location>
</feature>
<proteinExistence type="inferred from homology"/>
<dbReference type="Proteomes" id="UP001374579">
    <property type="component" value="Unassembled WGS sequence"/>
</dbReference>
<dbReference type="GO" id="GO:0071555">
    <property type="term" value="P:cell wall organization"/>
    <property type="evidence" value="ECO:0007669"/>
    <property type="project" value="UniProtKB-KW"/>
</dbReference>
<evidence type="ECO:0000256" key="3">
    <source>
        <dbReference type="ARBA" id="ARBA00012780"/>
    </source>
</evidence>
<gene>
    <name evidence="13" type="ORF">V1264_011723</name>
</gene>
<keyword evidence="8" id="KW-0624">Polysaccharide degradation</keyword>
<evidence type="ECO:0000256" key="1">
    <source>
        <dbReference type="ARBA" id="ARBA00000382"/>
    </source>
</evidence>
<comment type="similarity">
    <text evidence="2">Belongs to the glycosyl hydrolase 81 family.</text>
</comment>
<protein>
    <recommendedName>
        <fullName evidence="3">glucan endo-1,3-beta-D-glucosidase</fullName>
        <ecNumber evidence="3">3.2.1.39</ecNumber>
    </recommendedName>
</protein>
<reference evidence="13 14" key="1">
    <citation type="submission" date="2024-02" db="EMBL/GenBank/DDBJ databases">
        <title>Chromosome-scale genome assembly of the rough periwinkle Littorina saxatilis.</title>
        <authorList>
            <person name="De Jode A."/>
            <person name="Faria R."/>
            <person name="Formenti G."/>
            <person name="Sims Y."/>
            <person name="Smith T.P."/>
            <person name="Tracey A."/>
            <person name="Wood J.M.D."/>
            <person name="Zagrodzka Z.B."/>
            <person name="Johannesson K."/>
            <person name="Butlin R.K."/>
            <person name="Leder E.H."/>
        </authorList>
    </citation>
    <scope>NUCLEOTIDE SEQUENCE [LARGE SCALE GENOMIC DNA]</scope>
    <source>
        <strain evidence="13">Snail1</strain>
        <tissue evidence="13">Muscle</tissue>
    </source>
</reference>
<evidence type="ECO:0000259" key="12">
    <source>
        <dbReference type="Pfam" id="PF17652"/>
    </source>
</evidence>
<dbReference type="GO" id="GO:0052861">
    <property type="term" value="F:endo-1,3(4)-beta-glucanase activity"/>
    <property type="evidence" value="ECO:0007669"/>
    <property type="project" value="InterPro"/>
</dbReference>
<dbReference type="PANTHER" id="PTHR31983:SF0">
    <property type="entry name" value="GLUCAN ENDO-1,3-BETA-D-GLUCOSIDASE 2"/>
    <property type="match status" value="1"/>
</dbReference>
<keyword evidence="6" id="KW-0326">Glycosidase</keyword>
<dbReference type="EMBL" id="JBAMIC010000002">
    <property type="protein sequence ID" value="KAK7112243.1"/>
    <property type="molecule type" value="Genomic_DNA"/>
</dbReference>
<dbReference type="Gene3D" id="2.70.98.30">
    <property type="entry name" value="Golgi alpha-mannosidase II, domain 4"/>
    <property type="match status" value="1"/>
</dbReference>
<sequence length="1056" mass="116460">MYGSLCASGTRMRSVLWVPLLFLAVSEAALPNLPDCQKLEDHVLDHSDPRSVFGTTREIASKSTPVRIGTLRSKGPIPTHHFATNILKSMDRVEPMRVFPYEAIMDKQGIVWDAYTMERWYDPVRTDLMEQQSAWEQGKPWVKLNDMGTNLKQMVSGPDGNPLGVFEGNSGVRVGIAGSQEPELVDFGDLYANFMFHGNGGSMEVPVVRGATLATHIFKNADPVIKPYCLSSINGQHVQFECPMERSAGDGGSGYLEGHCQGSTLKILLHSSKSMTDFKHVQWAAMPSGLWAGSHGMHTCDDAHCRLTDGGKTVEMTIPDAHGEMSFAINLVGHYVLPWDWGNAPMKTTCGGRGRRGVGDISLQATCKPDKSLTVTVNMADVGISGVDKIQWAVDSKGVWHDGFVPGMHGCDASKCSKQGNTITIHTHAPNNNYEVAVNIIGVTTLPIQNWLSQPFRGTCDGSTIGTGGSHTGGGGSHPNTPTQPPSNTHQTVNLNANTKFLMELNEPGGSLPGQTRKFVLYFSHPVQARVDASSSEVHFHLVSGGHYNGIVQIGYLGAGHRGDTSKNNYLDKYHGRYSYKPMASSCVSESRNTAYLNFDWNAVDSSGHGTGGDLLMTTLPHQALLLRKHAASHLSDSLYGFQTYEGNSWLLEYDVPHTPVDPDTAAVNRVKHNAAHKNDILAAIDRDAKNQNLAAICAHSDSYNVGKAIGLTARLASISRAFGTNHYQQLDTQIVGCLNKWLRIDDTLDSMWKFRYDMVWGGLFLKATNGEVNFGTDYGFPFYNDHHFHLGYFLYAAAYYAKHHSDWGHAHKDRLYFLARDVGNPSHRDPHFPVVRHQDFYYGFSWASGVAPGERQEESASESINCYHGLAALGDALGDPYLKHTGQLHLAMEIASVREYWQVRAHNKKHFPPMLQKNGVVGQIAEGAWYVYTLDWPCDPNRFPMRHACLVGIQVIPITAVSKYWVDKEWAGSIRDVCERAINPKLDKDYGRHDTNDHDFRTLNSGWQAFCYAAMAPLDSSHQSQAADYVRNKRPQELVGGTGAASTLLFIYGST</sequence>
<dbReference type="Pfam" id="PF03639">
    <property type="entry name" value="Glyco_hydro_81"/>
    <property type="match status" value="1"/>
</dbReference>
<feature type="domain" description="Glycosyl hydrolase family 81 N-terminal" evidence="11">
    <location>
        <begin position="517"/>
        <end position="638"/>
    </location>
</feature>
<dbReference type="InterPro" id="IPR040451">
    <property type="entry name" value="GH81_N"/>
</dbReference>
<name>A0AAN9BVP8_9CAEN</name>
<accession>A0AAN9BVP8</accession>
<keyword evidence="5" id="KW-0119">Carbohydrate metabolism</keyword>
<comment type="catalytic activity">
    <reaction evidence="1">
        <text>Hydrolysis of (1-&gt;3)-beta-D-glucosidic linkages in (1-&gt;3)-beta-D-glucans.</text>
        <dbReference type="EC" id="3.2.1.39"/>
    </reaction>
</comment>
<dbReference type="GO" id="GO:0042973">
    <property type="term" value="F:glucan endo-1,3-beta-D-glucosidase activity"/>
    <property type="evidence" value="ECO:0007669"/>
    <property type="project" value="UniProtKB-EC"/>
</dbReference>
<evidence type="ECO:0000256" key="6">
    <source>
        <dbReference type="ARBA" id="ARBA00023295"/>
    </source>
</evidence>
<evidence type="ECO:0000256" key="5">
    <source>
        <dbReference type="ARBA" id="ARBA00023277"/>
    </source>
</evidence>
<evidence type="ECO:0000256" key="4">
    <source>
        <dbReference type="ARBA" id="ARBA00022801"/>
    </source>
</evidence>
<keyword evidence="10" id="KW-0732">Signal</keyword>
<organism evidence="13 14">
    <name type="scientific">Littorina saxatilis</name>
    <dbReference type="NCBI Taxonomy" id="31220"/>
    <lineage>
        <taxon>Eukaryota</taxon>
        <taxon>Metazoa</taxon>
        <taxon>Spiralia</taxon>
        <taxon>Lophotrochozoa</taxon>
        <taxon>Mollusca</taxon>
        <taxon>Gastropoda</taxon>
        <taxon>Caenogastropoda</taxon>
        <taxon>Littorinimorpha</taxon>
        <taxon>Littorinoidea</taxon>
        <taxon>Littorinidae</taxon>
        <taxon>Littorina</taxon>
    </lineage>
</organism>
<feature type="signal peptide" evidence="10">
    <location>
        <begin position="1"/>
        <end position="28"/>
    </location>
</feature>
<dbReference type="PANTHER" id="PTHR31983">
    <property type="entry name" value="ENDO-1,3(4)-BETA-GLUCANASE 1"/>
    <property type="match status" value="1"/>
</dbReference>
<evidence type="ECO:0000256" key="7">
    <source>
        <dbReference type="ARBA" id="ARBA00023316"/>
    </source>
</evidence>
<evidence type="ECO:0000313" key="13">
    <source>
        <dbReference type="EMBL" id="KAK7112243.1"/>
    </source>
</evidence>
<dbReference type="AlphaFoldDB" id="A0AAN9BVP8"/>
<evidence type="ECO:0000256" key="2">
    <source>
        <dbReference type="ARBA" id="ARBA00010730"/>
    </source>
</evidence>
<dbReference type="InterPro" id="IPR005200">
    <property type="entry name" value="Endo-beta-glucanase"/>
</dbReference>
<dbReference type="EC" id="3.2.1.39" evidence="3"/>
<feature type="domain" description="Glycosyl hydrolase family 81 C-terminal" evidence="12">
    <location>
        <begin position="675"/>
        <end position="971"/>
    </location>
</feature>
<dbReference type="GO" id="GO:0000272">
    <property type="term" value="P:polysaccharide catabolic process"/>
    <property type="evidence" value="ECO:0007669"/>
    <property type="project" value="UniProtKB-KW"/>
</dbReference>
<dbReference type="PROSITE" id="PS52008">
    <property type="entry name" value="GH81"/>
    <property type="match status" value="1"/>
</dbReference>
<keyword evidence="14" id="KW-1185">Reference proteome</keyword>